<accession>A0A8H6EF79</accession>
<gene>
    <name evidence="2" type="ORF">Bfra_010147ia</name>
</gene>
<feature type="compositionally biased region" description="Basic and acidic residues" evidence="1">
    <location>
        <begin position="59"/>
        <end position="89"/>
    </location>
</feature>
<dbReference type="GeneID" id="59264172"/>
<evidence type="ECO:0000313" key="2">
    <source>
        <dbReference type="EMBL" id="KAF5870001.1"/>
    </source>
</evidence>
<protein>
    <submittedName>
        <fullName evidence="2">Uncharacterized protein</fullName>
    </submittedName>
</protein>
<dbReference type="AlphaFoldDB" id="A0A8H6EF79"/>
<name>A0A8H6EF79_9HELO</name>
<dbReference type="EMBL" id="JABFCT010000015">
    <property type="protein sequence ID" value="KAF5870001.1"/>
    <property type="molecule type" value="Genomic_DNA"/>
</dbReference>
<dbReference type="Proteomes" id="UP000531561">
    <property type="component" value="Unassembled WGS sequence"/>
</dbReference>
<reference evidence="2 3" key="1">
    <citation type="journal article" date="2020" name="Phytopathology">
        <title>A high-quality genome resource of Botrytis fragariae, a new and rapidly spreading fungal pathogen causing strawberry gray mold in the U.S.A.</title>
        <authorList>
            <person name="Wu Y."/>
            <person name="Saski C.A."/>
            <person name="Schnabel G."/>
            <person name="Xiao S."/>
            <person name="Hu M."/>
        </authorList>
    </citation>
    <scope>NUCLEOTIDE SEQUENCE [LARGE SCALE GENOMIC DNA]</scope>
    <source>
        <strain evidence="2 3">BVB16</strain>
    </source>
</reference>
<evidence type="ECO:0000256" key="1">
    <source>
        <dbReference type="SAM" id="MobiDB-lite"/>
    </source>
</evidence>
<comment type="caution">
    <text evidence="2">The sequence shown here is derived from an EMBL/GenBank/DDBJ whole genome shotgun (WGS) entry which is preliminary data.</text>
</comment>
<dbReference type="OrthoDB" id="3559634at2759"/>
<proteinExistence type="predicted"/>
<dbReference type="RefSeq" id="XP_037188948.1">
    <property type="nucleotide sequence ID" value="XM_037340480.1"/>
</dbReference>
<feature type="compositionally biased region" description="Polar residues" evidence="1">
    <location>
        <begin position="23"/>
        <end position="49"/>
    </location>
</feature>
<keyword evidence="3" id="KW-1185">Reference proteome</keyword>
<evidence type="ECO:0000313" key="3">
    <source>
        <dbReference type="Proteomes" id="UP000531561"/>
    </source>
</evidence>
<feature type="region of interest" description="Disordered" evidence="1">
    <location>
        <begin position="1"/>
        <end position="89"/>
    </location>
</feature>
<sequence>MKSETSRSSNKRTRLVKSHENTSRSTLATHPTDSSVDITQPNNDTTGNHAQPRLGKYQLLDDHEGADREATKSTKSEAAKARVKELEAE</sequence>
<organism evidence="2 3">
    <name type="scientific">Botrytis fragariae</name>
    <dbReference type="NCBI Taxonomy" id="1964551"/>
    <lineage>
        <taxon>Eukaryota</taxon>
        <taxon>Fungi</taxon>
        <taxon>Dikarya</taxon>
        <taxon>Ascomycota</taxon>
        <taxon>Pezizomycotina</taxon>
        <taxon>Leotiomycetes</taxon>
        <taxon>Helotiales</taxon>
        <taxon>Sclerotiniaceae</taxon>
        <taxon>Botrytis</taxon>
    </lineage>
</organism>